<dbReference type="AlphaFoldDB" id="A0A6B3QRC4"/>
<dbReference type="GO" id="GO:0008295">
    <property type="term" value="P:spermidine biosynthetic process"/>
    <property type="evidence" value="ECO:0007669"/>
    <property type="project" value="UniProtKB-UniRule"/>
</dbReference>
<gene>
    <name evidence="4" type="primary">speE</name>
    <name evidence="8" type="ORF">GUR47_19930</name>
</gene>
<dbReference type="GO" id="GO:0004766">
    <property type="term" value="F:spermidine synthase activity"/>
    <property type="evidence" value="ECO:0007669"/>
    <property type="project" value="UniProtKB-UniRule"/>
</dbReference>
<feature type="transmembrane region" description="Helical" evidence="4">
    <location>
        <begin position="236"/>
        <end position="256"/>
    </location>
</feature>
<dbReference type="InterPro" id="IPR029063">
    <property type="entry name" value="SAM-dependent_MTases_sf"/>
</dbReference>
<feature type="binding site" evidence="4">
    <location>
        <position position="355"/>
    </location>
    <ligand>
        <name>S-methyl-5'-thioadenosine</name>
        <dbReference type="ChEBI" id="CHEBI:17509"/>
    </ligand>
</feature>
<accession>A0A6B3QRC4</accession>
<feature type="binding site" evidence="4">
    <location>
        <begin position="389"/>
        <end position="390"/>
    </location>
    <ligand>
        <name>S-methyl-5'-thioadenosine</name>
        <dbReference type="ChEBI" id="CHEBI:17509"/>
    </ligand>
</feature>
<comment type="subcellular location">
    <subcellularLocation>
        <location evidence="4">Cell membrane</location>
        <topology evidence="4">Multi-pass membrane protein</topology>
    </subcellularLocation>
</comment>
<comment type="function">
    <text evidence="4">Catalyzes the irreversible transfer of a propylamine group from the amino donor S-adenosylmethioninamine (decarboxy-AdoMet) to putrescine (1,4-diaminobutane) to yield spermidine.</text>
</comment>
<reference evidence="8" key="1">
    <citation type="journal article" date="2020" name="Microorganisms">
        <title>Isolation, Genomic and Metabolomic Characterization of Streptomyces tendae VITAKN with Quorum Sensing Inhibitory Activity from Southern India.</title>
        <authorList>
            <person name="Ishaque N.M."/>
            <person name="Burgsdorf I."/>
            <person name="Limlingan Malit J.J."/>
            <person name="Saha S."/>
            <person name="Teta R."/>
            <person name="Ewe D."/>
            <person name="Kannabiran K."/>
            <person name="Hrouzek P."/>
            <person name="Steindler L."/>
            <person name="Costantino V."/>
            <person name="Saurav K."/>
        </authorList>
    </citation>
    <scope>NUCLEOTIDE SEQUENCE</scope>
    <source>
        <strain evidence="8">VITAKN</strain>
    </source>
</reference>
<feature type="transmembrane region" description="Helical" evidence="4">
    <location>
        <begin position="204"/>
        <end position="224"/>
    </location>
</feature>
<comment type="subunit">
    <text evidence="4">Homodimer or homotetramer.</text>
</comment>
<dbReference type="SUPFAM" id="SSF53335">
    <property type="entry name" value="S-adenosyl-L-methionine-dependent methyltransferases"/>
    <property type="match status" value="1"/>
</dbReference>
<dbReference type="UniPathway" id="UPA00248">
    <property type="reaction ID" value="UER00314"/>
</dbReference>
<dbReference type="RefSeq" id="WP_164459210.1">
    <property type="nucleotide sequence ID" value="NZ_JAAIFS010000004.1"/>
</dbReference>
<organism evidence="8">
    <name type="scientific">Streptomyces tendae</name>
    <dbReference type="NCBI Taxonomy" id="1932"/>
    <lineage>
        <taxon>Bacteria</taxon>
        <taxon>Bacillati</taxon>
        <taxon>Actinomycetota</taxon>
        <taxon>Actinomycetes</taxon>
        <taxon>Kitasatosporales</taxon>
        <taxon>Streptomycetaceae</taxon>
        <taxon>Streptomyces</taxon>
    </lineage>
</organism>
<dbReference type="Pfam" id="PF01564">
    <property type="entry name" value="Spermine_synth"/>
    <property type="match status" value="1"/>
</dbReference>
<dbReference type="EMBL" id="JAAIFS010000004">
    <property type="protein sequence ID" value="NEV88925.1"/>
    <property type="molecule type" value="Genomic_DNA"/>
</dbReference>
<feature type="binding site" evidence="4">
    <location>
        <position position="281"/>
    </location>
    <ligand>
        <name>S-methyl-5'-thioadenosine</name>
        <dbReference type="ChEBI" id="CHEBI:17509"/>
    </ligand>
</feature>
<dbReference type="Gene3D" id="3.40.50.150">
    <property type="entry name" value="Vaccinia Virus protein VP39"/>
    <property type="match status" value="1"/>
</dbReference>
<comment type="catalytic activity">
    <reaction evidence="4">
        <text>S-adenosyl 3-(methylsulfanyl)propylamine + putrescine = S-methyl-5'-thioadenosine + spermidine + H(+)</text>
        <dbReference type="Rhea" id="RHEA:12721"/>
        <dbReference type="ChEBI" id="CHEBI:15378"/>
        <dbReference type="ChEBI" id="CHEBI:17509"/>
        <dbReference type="ChEBI" id="CHEBI:57443"/>
        <dbReference type="ChEBI" id="CHEBI:57834"/>
        <dbReference type="ChEBI" id="CHEBI:326268"/>
        <dbReference type="EC" id="2.5.1.16"/>
    </reaction>
</comment>
<feature type="transmembrane region" description="Helical" evidence="4">
    <location>
        <begin position="102"/>
        <end position="127"/>
    </location>
</feature>
<feature type="compositionally biased region" description="Pro residues" evidence="6">
    <location>
        <begin position="1"/>
        <end position="13"/>
    </location>
</feature>
<name>A0A6B3QRC4_STRTE</name>
<dbReference type="GO" id="GO:0005886">
    <property type="term" value="C:plasma membrane"/>
    <property type="evidence" value="ECO:0007669"/>
    <property type="project" value="UniProtKB-SubCell"/>
</dbReference>
<evidence type="ECO:0000256" key="5">
    <source>
        <dbReference type="PROSITE-ProRule" id="PRU00354"/>
    </source>
</evidence>
<dbReference type="InterPro" id="IPR030373">
    <property type="entry name" value="PABS_CS"/>
</dbReference>
<evidence type="ECO:0000313" key="8">
    <source>
        <dbReference type="EMBL" id="NEV88925.1"/>
    </source>
</evidence>
<protein>
    <recommendedName>
        <fullName evidence="4">Polyamine aminopropyltransferase</fullName>
    </recommendedName>
    <alternativeName>
        <fullName evidence="4">Putrescine aminopropyltransferase</fullName>
        <shortName evidence="4">PAPT</shortName>
    </alternativeName>
    <alternativeName>
        <fullName evidence="4">Spermidine synthase</fullName>
        <shortName evidence="4">SPDS</shortName>
        <shortName evidence="4">SPDSY</shortName>
        <ecNumber evidence="4">2.5.1.16</ecNumber>
    </alternativeName>
</protein>
<dbReference type="PROSITE" id="PS01330">
    <property type="entry name" value="PABS_1"/>
    <property type="match status" value="1"/>
</dbReference>
<dbReference type="GO" id="GO:0010487">
    <property type="term" value="F:thermospermine synthase activity"/>
    <property type="evidence" value="ECO:0007669"/>
    <property type="project" value="UniProtKB-ARBA"/>
</dbReference>
<feature type="active site" description="Proton acceptor" evidence="4 5">
    <location>
        <position position="408"/>
    </location>
</feature>
<comment type="pathway">
    <text evidence="4">Amine and polyamine biosynthesis; spermidine biosynthesis; spermidine from putrescine: step 1/1.</text>
</comment>
<evidence type="ECO:0000256" key="2">
    <source>
        <dbReference type="ARBA" id="ARBA00022679"/>
    </source>
</evidence>
<feature type="binding site" evidence="4">
    <location>
        <position position="313"/>
    </location>
    <ligand>
        <name>spermidine</name>
        <dbReference type="ChEBI" id="CHEBI:57834"/>
    </ligand>
</feature>
<evidence type="ECO:0000256" key="3">
    <source>
        <dbReference type="ARBA" id="ARBA00023115"/>
    </source>
</evidence>
<keyword evidence="4" id="KW-0812">Transmembrane</keyword>
<keyword evidence="4" id="KW-0472">Membrane</keyword>
<dbReference type="InterPro" id="IPR030374">
    <property type="entry name" value="PABS"/>
</dbReference>
<dbReference type="InterPro" id="IPR001045">
    <property type="entry name" value="Spermi_synthase"/>
</dbReference>
<evidence type="ECO:0000256" key="4">
    <source>
        <dbReference type="HAMAP-Rule" id="MF_00198"/>
    </source>
</evidence>
<keyword evidence="4" id="KW-1133">Transmembrane helix</keyword>
<dbReference type="CDD" id="cd02440">
    <property type="entry name" value="AdoMet_MTases"/>
    <property type="match status" value="1"/>
</dbReference>
<feature type="transmembrane region" description="Helical" evidence="4">
    <location>
        <begin position="37"/>
        <end position="65"/>
    </location>
</feature>
<proteinExistence type="inferred from homology"/>
<feature type="binding site" evidence="4">
    <location>
        <position position="335"/>
    </location>
    <ligand>
        <name>spermidine</name>
        <dbReference type="ChEBI" id="CHEBI:57834"/>
    </ligand>
</feature>
<feature type="domain" description="PABS" evidence="7">
    <location>
        <begin position="247"/>
        <end position="503"/>
    </location>
</feature>
<dbReference type="HAMAP" id="MF_00198">
    <property type="entry name" value="Spermidine_synth"/>
    <property type="match status" value="1"/>
</dbReference>
<dbReference type="PANTHER" id="PTHR43317">
    <property type="entry name" value="THERMOSPERMINE SYNTHASE ACAULIS5"/>
    <property type="match status" value="1"/>
</dbReference>
<dbReference type="NCBIfam" id="NF037959">
    <property type="entry name" value="MFS_SpdSyn"/>
    <property type="match status" value="1"/>
</dbReference>
<comment type="caution">
    <text evidence="8">The sequence shown here is derived from an EMBL/GenBank/DDBJ whole genome shotgun (WGS) entry which is preliminary data.</text>
</comment>
<dbReference type="InterPro" id="IPR036259">
    <property type="entry name" value="MFS_trans_sf"/>
</dbReference>
<evidence type="ECO:0000256" key="6">
    <source>
        <dbReference type="SAM" id="MobiDB-lite"/>
    </source>
</evidence>
<dbReference type="NCBIfam" id="NF002956">
    <property type="entry name" value="PRK03612.1"/>
    <property type="match status" value="1"/>
</dbReference>
<evidence type="ECO:0000256" key="1">
    <source>
        <dbReference type="ARBA" id="ARBA00007867"/>
    </source>
</evidence>
<keyword evidence="4" id="KW-0745">Spermidine biosynthesis</keyword>
<comment type="caution">
    <text evidence="4">Lacks conserved residue(s) required for the propagation of feature annotation.</text>
</comment>
<dbReference type="SUPFAM" id="SSF103473">
    <property type="entry name" value="MFS general substrate transporter"/>
    <property type="match status" value="1"/>
</dbReference>
<feature type="transmembrane region" description="Helical" evidence="4">
    <location>
        <begin position="71"/>
        <end position="90"/>
    </location>
</feature>
<sequence>MIEPHAPAPPGSPPSWGGPCGPEAPARLPVRPAVGRFLVLAGVFVCAACGLVYELELVALASYLIGDSVTQASVVLSVMVFAMGLGSLAAKRLRGLAAAGFGALEAALALVGGSSAMLLYAVFAWTGGWGGLWADGPRILLVAFSLAIGVLIGAEVPLLMELIQRVRRQDPGGAVADLFAADYVGALVGGLAFPFVLLPFLGQLTGALLTGTVNAVVGAALVLGLFRRDLTRRARWLLLTANAVVLALLATATVLADDFERAARHAVYGQDVRVAVRTDVQEVVLTGDADGRPLDLFLDGRLRVRGSDERRYHEALVHPAMSGPHARVLILGGGDGLAAREVLRHPGTVRVDLLEADPGLARLARYDPGLSALNEHAFGDARVHLLTGDAFHRLRSTPSATYDVVISDLPDLGLTASTKLYSQEFYGLLRRVLAPDGRLAVHAGPVAARPRAFWTVDATLRAAGLPATAYRVGARHPGSAPGTDRAAADLRAPSGWGFLLAARTAPALRLDPVAPRPHTLTPDALARDARDAARTRIPGLPPSTLPHPRY</sequence>
<dbReference type="PANTHER" id="PTHR43317:SF1">
    <property type="entry name" value="THERMOSPERMINE SYNTHASE ACAULIS5"/>
    <property type="match status" value="1"/>
</dbReference>
<evidence type="ECO:0000259" key="7">
    <source>
        <dbReference type="PROSITE" id="PS51006"/>
    </source>
</evidence>
<comment type="similarity">
    <text evidence="1 4">Belongs to the spermidine/spermine synthase family.</text>
</comment>
<dbReference type="EC" id="2.5.1.16" evidence="4"/>
<dbReference type="PROSITE" id="PS51006">
    <property type="entry name" value="PABS_2"/>
    <property type="match status" value="1"/>
</dbReference>
<keyword evidence="4" id="KW-1003">Cell membrane</keyword>
<feature type="region of interest" description="Disordered" evidence="6">
    <location>
        <begin position="1"/>
        <end position="20"/>
    </location>
</feature>
<keyword evidence="2 4" id="KW-0808">Transferase</keyword>
<keyword evidence="3 4" id="KW-0620">Polyamine biosynthesis</keyword>
<feature type="transmembrane region" description="Helical" evidence="4">
    <location>
        <begin position="175"/>
        <end position="198"/>
    </location>
</feature>
<feature type="transmembrane region" description="Helical" evidence="4">
    <location>
        <begin position="139"/>
        <end position="163"/>
    </location>
</feature>